<sequence>MTVARLVATVAAPLDPASADAPQVLHWSGRRLLIQRGDTELVALDLDVATAGGRLVEARFPAPWPRRFGSVTVSPEGAAAVFVGVHAVRCVEATGATRWEVRHGCWEGEQPHMHTSFAEYADDKDHRYADNGSAAFSADGKLVWAHVRGPLRDDREAENDQELWLVIDATDGRVLGRANTMTVASSSEHTPHPDPTQIGLSVGEGEEGSPVLWGRWDGQRLTIEQIDIERILLAVSPSGRHLLTVPLEQGSLSLHRVDDGAVLREVDAQGTVTAHPGNTGGDRIYWDYEAAFVDEDTVVAGTSECDAEYGTARHWLVDVQGMTLRGEISYPFPVSGPPRSAGDGTWYTVSEDQTSLHLWRPADDD</sequence>
<dbReference type="SUPFAM" id="SSF50969">
    <property type="entry name" value="YVTN repeat-like/Quinoprotein amine dehydrogenase"/>
    <property type="match status" value="1"/>
</dbReference>
<keyword evidence="2" id="KW-1185">Reference proteome</keyword>
<comment type="caution">
    <text evidence="1">The sequence shown here is derived from an EMBL/GenBank/DDBJ whole genome shotgun (WGS) entry which is preliminary data.</text>
</comment>
<protein>
    <recommendedName>
        <fullName evidence="3">WD40 repeat domain-containing protein</fullName>
    </recommendedName>
</protein>
<dbReference type="Proteomes" id="UP000661607">
    <property type="component" value="Unassembled WGS sequence"/>
</dbReference>
<accession>A0ABR9KNP8</accession>
<evidence type="ECO:0000313" key="1">
    <source>
        <dbReference type="EMBL" id="MBE1563660.1"/>
    </source>
</evidence>
<dbReference type="InterPro" id="IPR011044">
    <property type="entry name" value="Quino_amine_DH_bsu"/>
</dbReference>
<evidence type="ECO:0008006" key="3">
    <source>
        <dbReference type="Google" id="ProtNLM"/>
    </source>
</evidence>
<name>A0ABR9KNP8_9ACTN</name>
<reference evidence="1 2" key="1">
    <citation type="submission" date="2020-10" db="EMBL/GenBank/DDBJ databases">
        <title>Sequencing the genomes of 1000 actinobacteria strains.</title>
        <authorList>
            <person name="Klenk H.-P."/>
        </authorList>
    </citation>
    <scope>NUCLEOTIDE SEQUENCE [LARGE SCALE GENOMIC DNA]</scope>
    <source>
        <strain evidence="1 2">DSM 43748</strain>
    </source>
</reference>
<dbReference type="EMBL" id="JADBEF010000001">
    <property type="protein sequence ID" value="MBE1563660.1"/>
    <property type="molecule type" value="Genomic_DNA"/>
</dbReference>
<organism evidence="1 2">
    <name type="scientific">Nonomuraea africana</name>
    <dbReference type="NCBI Taxonomy" id="46171"/>
    <lineage>
        <taxon>Bacteria</taxon>
        <taxon>Bacillati</taxon>
        <taxon>Actinomycetota</taxon>
        <taxon>Actinomycetes</taxon>
        <taxon>Streptosporangiales</taxon>
        <taxon>Streptosporangiaceae</taxon>
        <taxon>Nonomuraea</taxon>
    </lineage>
</organism>
<dbReference type="RefSeq" id="WP_192778186.1">
    <property type="nucleotide sequence ID" value="NZ_BAAASY010000022.1"/>
</dbReference>
<evidence type="ECO:0000313" key="2">
    <source>
        <dbReference type="Proteomes" id="UP000661607"/>
    </source>
</evidence>
<proteinExistence type="predicted"/>
<gene>
    <name evidence="1" type="ORF">H4W81_006439</name>
</gene>